<evidence type="ECO:0000313" key="3">
    <source>
        <dbReference type="Proteomes" id="UP000245207"/>
    </source>
</evidence>
<gene>
    <name evidence="2" type="ORF">CTI12_AA146850</name>
</gene>
<dbReference type="AlphaFoldDB" id="A0A2U1PIP7"/>
<organism evidence="2 3">
    <name type="scientific">Artemisia annua</name>
    <name type="common">Sweet wormwood</name>
    <dbReference type="NCBI Taxonomy" id="35608"/>
    <lineage>
        <taxon>Eukaryota</taxon>
        <taxon>Viridiplantae</taxon>
        <taxon>Streptophyta</taxon>
        <taxon>Embryophyta</taxon>
        <taxon>Tracheophyta</taxon>
        <taxon>Spermatophyta</taxon>
        <taxon>Magnoliopsida</taxon>
        <taxon>eudicotyledons</taxon>
        <taxon>Gunneridae</taxon>
        <taxon>Pentapetalae</taxon>
        <taxon>asterids</taxon>
        <taxon>campanulids</taxon>
        <taxon>Asterales</taxon>
        <taxon>Asteraceae</taxon>
        <taxon>Asteroideae</taxon>
        <taxon>Anthemideae</taxon>
        <taxon>Artemisiinae</taxon>
        <taxon>Artemisia</taxon>
    </lineage>
</organism>
<dbReference type="Proteomes" id="UP000245207">
    <property type="component" value="Unassembled WGS sequence"/>
</dbReference>
<sequence length="151" mass="16512">MDNRENEVHPLVNTYLIHNQHMTNVDLKKKVNSFETIAIMTHSLITHTPAVAVAPITTPPNEKISASQRHVLARRDVLLGGAVFGLSIINDRSAADAAARRPPPPPPTEKKDPNVSGVLAKVLASKKRKEAMKEEIAKLREKGKPINVPAN</sequence>
<evidence type="ECO:0000313" key="2">
    <source>
        <dbReference type="EMBL" id="PWA85630.1"/>
    </source>
</evidence>
<reference evidence="2 3" key="1">
    <citation type="journal article" date="2018" name="Mol. Plant">
        <title>The genome of Artemisia annua provides insight into the evolution of Asteraceae family and artemisinin biosynthesis.</title>
        <authorList>
            <person name="Shen Q."/>
            <person name="Zhang L."/>
            <person name="Liao Z."/>
            <person name="Wang S."/>
            <person name="Yan T."/>
            <person name="Shi P."/>
            <person name="Liu M."/>
            <person name="Fu X."/>
            <person name="Pan Q."/>
            <person name="Wang Y."/>
            <person name="Lv Z."/>
            <person name="Lu X."/>
            <person name="Zhang F."/>
            <person name="Jiang W."/>
            <person name="Ma Y."/>
            <person name="Chen M."/>
            <person name="Hao X."/>
            <person name="Li L."/>
            <person name="Tang Y."/>
            <person name="Lv G."/>
            <person name="Zhou Y."/>
            <person name="Sun X."/>
            <person name="Brodelius P.E."/>
            <person name="Rose J.K.C."/>
            <person name="Tang K."/>
        </authorList>
    </citation>
    <scope>NUCLEOTIDE SEQUENCE [LARGE SCALE GENOMIC DNA]</scope>
    <source>
        <strain evidence="3">cv. Huhao1</strain>
        <tissue evidence="2">Leaf</tissue>
    </source>
</reference>
<proteinExistence type="predicted"/>
<dbReference type="PANTHER" id="PTHR37182">
    <property type="entry name" value="F24J8.11 PROTEIN"/>
    <property type="match status" value="1"/>
</dbReference>
<evidence type="ECO:0000256" key="1">
    <source>
        <dbReference type="SAM" id="MobiDB-lite"/>
    </source>
</evidence>
<keyword evidence="3" id="KW-1185">Reference proteome</keyword>
<dbReference type="STRING" id="35608.A0A2U1PIP7"/>
<dbReference type="PANTHER" id="PTHR37182:SF2">
    <property type="entry name" value="F24J8.11 PROTEIN"/>
    <property type="match status" value="1"/>
</dbReference>
<dbReference type="OrthoDB" id="785928at2759"/>
<protein>
    <submittedName>
        <fullName evidence="2">Synaptojanin</fullName>
    </submittedName>
</protein>
<comment type="caution">
    <text evidence="2">The sequence shown here is derived from an EMBL/GenBank/DDBJ whole genome shotgun (WGS) entry which is preliminary data.</text>
</comment>
<accession>A0A2U1PIP7</accession>
<dbReference type="EMBL" id="PKPP01001103">
    <property type="protein sequence ID" value="PWA85630.1"/>
    <property type="molecule type" value="Genomic_DNA"/>
</dbReference>
<feature type="region of interest" description="Disordered" evidence="1">
    <location>
        <begin position="94"/>
        <end position="151"/>
    </location>
</feature>
<feature type="compositionally biased region" description="Basic and acidic residues" evidence="1">
    <location>
        <begin position="131"/>
        <end position="144"/>
    </location>
</feature>
<name>A0A2U1PIP7_ARTAN</name>